<dbReference type="EMBL" id="JBHSGD010000005">
    <property type="protein sequence ID" value="MFC4652475.1"/>
    <property type="molecule type" value="Genomic_DNA"/>
</dbReference>
<dbReference type="CDD" id="cd04301">
    <property type="entry name" value="NAT_SF"/>
    <property type="match status" value="1"/>
</dbReference>
<organism evidence="2 3">
    <name type="scientific">Lactococcus nasutitermitis</name>
    <dbReference type="NCBI Taxonomy" id="1652957"/>
    <lineage>
        <taxon>Bacteria</taxon>
        <taxon>Bacillati</taxon>
        <taxon>Bacillota</taxon>
        <taxon>Bacilli</taxon>
        <taxon>Lactobacillales</taxon>
        <taxon>Streptococcaceae</taxon>
        <taxon>Lactococcus</taxon>
    </lineage>
</organism>
<accession>A0ABV9JG57</accession>
<dbReference type="RefSeq" id="WP_213534768.1">
    <property type="nucleotide sequence ID" value="NZ_BOVQ01000004.1"/>
</dbReference>
<dbReference type="PROSITE" id="PS51186">
    <property type="entry name" value="GNAT"/>
    <property type="match status" value="1"/>
</dbReference>
<gene>
    <name evidence="2" type="ORF">ACFO26_06090</name>
</gene>
<feature type="domain" description="N-acetyltransferase" evidence="1">
    <location>
        <begin position="6"/>
        <end position="147"/>
    </location>
</feature>
<reference evidence="3" key="1">
    <citation type="journal article" date="2019" name="Int. J. Syst. Evol. Microbiol.">
        <title>The Global Catalogue of Microorganisms (GCM) 10K type strain sequencing project: providing services to taxonomists for standard genome sequencing and annotation.</title>
        <authorList>
            <consortium name="The Broad Institute Genomics Platform"/>
            <consortium name="The Broad Institute Genome Sequencing Center for Infectious Disease"/>
            <person name="Wu L."/>
            <person name="Ma J."/>
        </authorList>
    </citation>
    <scope>NUCLEOTIDE SEQUENCE [LARGE SCALE GENOMIC DNA]</scope>
    <source>
        <strain evidence="3">CCUG 63287</strain>
    </source>
</reference>
<dbReference type="InterPro" id="IPR000182">
    <property type="entry name" value="GNAT_dom"/>
</dbReference>
<keyword evidence="3" id="KW-1185">Reference proteome</keyword>
<evidence type="ECO:0000313" key="3">
    <source>
        <dbReference type="Proteomes" id="UP001595987"/>
    </source>
</evidence>
<name>A0ABV9JG57_9LACT</name>
<protein>
    <submittedName>
        <fullName evidence="2">GNAT family N-acetyltransferase</fullName>
    </submittedName>
</protein>
<dbReference type="Gene3D" id="3.40.630.30">
    <property type="match status" value="1"/>
</dbReference>
<dbReference type="InterPro" id="IPR039143">
    <property type="entry name" value="GNPNAT1-like"/>
</dbReference>
<dbReference type="Proteomes" id="UP001595987">
    <property type="component" value="Unassembled WGS sequence"/>
</dbReference>
<dbReference type="PANTHER" id="PTHR13355">
    <property type="entry name" value="GLUCOSAMINE 6-PHOSPHATE N-ACETYLTRANSFERASE"/>
    <property type="match status" value="1"/>
</dbReference>
<dbReference type="SUPFAM" id="SSF55729">
    <property type="entry name" value="Acyl-CoA N-acyltransferases (Nat)"/>
    <property type="match status" value="1"/>
</dbReference>
<evidence type="ECO:0000259" key="1">
    <source>
        <dbReference type="PROSITE" id="PS51186"/>
    </source>
</evidence>
<proteinExistence type="predicted"/>
<sequence length="147" mass="17294">MNWNLKAFDTLSVQELYAILKVRVDVFVVEQNCPYPELDDKDKLAQHLFLTNEKGEVIAYCRLLPQNVSFKEVSIGRVLVNPNFRKQDFGRELLQKALDVLNEQKERAIKIEAQYYLRNFYASFGFEECSEPFLEDGIKHVEMLRKN</sequence>
<dbReference type="PANTHER" id="PTHR13355:SF11">
    <property type="entry name" value="GLUCOSAMINE 6-PHOSPHATE N-ACETYLTRANSFERASE"/>
    <property type="match status" value="1"/>
</dbReference>
<comment type="caution">
    <text evidence="2">The sequence shown here is derived from an EMBL/GenBank/DDBJ whole genome shotgun (WGS) entry which is preliminary data.</text>
</comment>
<dbReference type="InterPro" id="IPR016181">
    <property type="entry name" value="Acyl_CoA_acyltransferase"/>
</dbReference>
<evidence type="ECO:0000313" key="2">
    <source>
        <dbReference type="EMBL" id="MFC4652475.1"/>
    </source>
</evidence>
<dbReference type="Pfam" id="PF13673">
    <property type="entry name" value="Acetyltransf_10"/>
    <property type="match status" value="1"/>
</dbReference>